<evidence type="ECO:0000313" key="2">
    <source>
        <dbReference type="EMBL" id="ASL18436.1"/>
    </source>
</evidence>
<feature type="region of interest" description="Disordered" evidence="1">
    <location>
        <begin position="66"/>
        <end position="89"/>
    </location>
</feature>
<dbReference type="EMBL" id="CP015270">
    <property type="protein sequence ID" value="ASL18436.1"/>
    <property type="molecule type" value="Genomic_DNA"/>
</dbReference>
<keyword evidence="2" id="KW-0614">Plasmid</keyword>
<evidence type="ECO:0000256" key="1">
    <source>
        <dbReference type="SAM" id="MobiDB-lite"/>
    </source>
</evidence>
<organism evidence="2 3">
    <name type="scientific">Mycobacterium intracellulare subsp. chimaera</name>
    <dbReference type="NCBI Taxonomy" id="222805"/>
    <lineage>
        <taxon>Bacteria</taxon>
        <taxon>Bacillati</taxon>
        <taxon>Actinomycetota</taxon>
        <taxon>Actinomycetes</taxon>
        <taxon>Mycobacteriales</taxon>
        <taxon>Mycobacteriaceae</taxon>
        <taxon>Mycobacterium</taxon>
        <taxon>Mycobacterium avium complex (MAC)</taxon>
    </lineage>
</organism>
<name>A0A7U5MRK8_MYCIT</name>
<reference evidence="2 3" key="1">
    <citation type="journal article" date="2017" name="Lancet Infect. Dis.">
        <title>Global outbreak of severe Mycobacterium chimaera disease after cardiac surgery: a molecular epidemiological study.</title>
        <authorList>
            <person name="van Ingen J."/>
            <person name="Kohl T."/>
            <person name="Kranzer K."/>
            <person name="Hasse B."/>
            <person name="Keller P."/>
            <person name="Szafranska A."/>
            <person name="Hillemann D."/>
            <person name="Chand M."/>
            <person name="Schreiber P."/>
            <person name="Sommerstein R."/>
            <person name="Berger C."/>
            <person name="Genoni M."/>
            <person name="Ruegg C."/>
            <person name="Troillet N."/>
            <person name="Widmer A.F."/>
            <person name="Becker S.L."/>
            <person name="Herrmann M."/>
            <person name="Eckmanns T."/>
            <person name="Haller S."/>
            <person name="Hoeller C."/>
            <person name="Debast S.B."/>
            <person name="Wolfhagen M.J."/>
            <person name="Hopman J."/>
            <person name="Kluytmans J."/>
            <person name="Langelaar M."/>
            <person name="Notermans D.W."/>
            <person name="ten Oever J."/>
            <person name="van den Barselaar P."/>
            <person name="Vonk A.B.A."/>
            <person name="Vos M.C."/>
            <person name="Ahmed N."/>
            <person name="Brown T."/>
            <person name="Crook D."/>
            <person name="Lamagni T."/>
            <person name="Phin N."/>
            <person name="Smith E.G."/>
            <person name="Zambon M."/>
            <person name="Serr A."/>
            <person name="Goetting T."/>
            <person name="Ebner W."/>
            <person name="Thuermer A."/>
            <person name="Utpatel C."/>
            <person name="Sproer C."/>
            <person name="Bunk B."/>
            <person name="Nubel U."/>
            <person name="Bloemberg G."/>
            <person name="Bottger E."/>
            <person name="Niemann S."/>
            <person name="Wagner D."/>
            <person name="Sax H."/>
        </authorList>
    </citation>
    <scope>NUCLEOTIDE SEQUENCE [LARGE SCALE GENOMIC DNA]</scope>
    <source>
        <strain evidence="2 3">ZUERICH-2</strain>
        <plasmid evidence="2 3">unnamed 3</plasmid>
    </source>
</reference>
<dbReference type="Proteomes" id="UP000198286">
    <property type="component" value="Plasmid unnamed 3"/>
</dbReference>
<gene>
    <name evidence="2" type="ORF">MYCOZU2_06091</name>
</gene>
<feature type="region of interest" description="Disordered" evidence="1">
    <location>
        <begin position="188"/>
        <end position="214"/>
    </location>
</feature>
<proteinExistence type="predicted"/>
<geneLocation type="plasmid" evidence="2 3">
    <name>unnamed 3</name>
</geneLocation>
<feature type="compositionally biased region" description="Polar residues" evidence="1">
    <location>
        <begin position="72"/>
        <end position="89"/>
    </location>
</feature>
<protein>
    <submittedName>
        <fullName evidence="2">Uncharacterized protein</fullName>
    </submittedName>
</protein>
<accession>A0A7U5MRK8</accession>
<sequence length="214" mass="22382">MLRSSSRIRHDTPSTARWWMINANWFVDAAHTARSCAPVCGFRRDRAASSDSVDSASTVSTQLPASIVPASGTHNNQPPAPSSSTRSRNMAWRSTNACSTISTSACVTPAGACTTIVWLNSSIAPPTLLSHSMIGVATTGPVPSSSAIPSSPSAITVATCASLTTVCSTKTSRGRHTIPAARARATTCIDRMLSPPRSKNPSSTPTRSTPKTWA</sequence>
<feature type="compositionally biased region" description="Low complexity" evidence="1">
    <location>
        <begin position="194"/>
        <end position="214"/>
    </location>
</feature>
<evidence type="ECO:0000313" key="3">
    <source>
        <dbReference type="Proteomes" id="UP000198286"/>
    </source>
</evidence>
<dbReference type="AlphaFoldDB" id="A0A7U5MRK8"/>